<proteinExistence type="predicted"/>
<protein>
    <submittedName>
        <fullName evidence="1">Uncharacterized protein</fullName>
    </submittedName>
</protein>
<name>A0ABV0ZH40_9TELE</name>
<dbReference type="EMBL" id="JAHRIP010060346">
    <property type="protein sequence ID" value="MEQ2304831.1"/>
    <property type="molecule type" value="Genomic_DNA"/>
</dbReference>
<dbReference type="Proteomes" id="UP001469553">
    <property type="component" value="Unassembled WGS sequence"/>
</dbReference>
<accession>A0ABV0ZH40</accession>
<keyword evidence="2" id="KW-1185">Reference proteome</keyword>
<comment type="caution">
    <text evidence="1">The sequence shown here is derived from an EMBL/GenBank/DDBJ whole genome shotgun (WGS) entry which is preliminary data.</text>
</comment>
<evidence type="ECO:0000313" key="1">
    <source>
        <dbReference type="EMBL" id="MEQ2304831.1"/>
    </source>
</evidence>
<sequence>MLRSLHEQLAASNRCLEHMAGLLQNLQPVQGSQPTEATAATPTPQFSTFRDVTTPNLEKFSGDVSCGGFLLQCFLVFNCSPHSFPHEDSKISYILGLLTGEALSGQKLDLKIRPLLVVHTKTLLTSPD</sequence>
<gene>
    <name evidence="1" type="ORF">AMECASPLE_031469</name>
</gene>
<evidence type="ECO:0000313" key="2">
    <source>
        <dbReference type="Proteomes" id="UP001469553"/>
    </source>
</evidence>
<organism evidence="1 2">
    <name type="scientific">Ameca splendens</name>
    <dbReference type="NCBI Taxonomy" id="208324"/>
    <lineage>
        <taxon>Eukaryota</taxon>
        <taxon>Metazoa</taxon>
        <taxon>Chordata</taxon>
        <taxon>Craniata</taxon>
        <taxon>Vertebrata</taxon>
        <taxon>Euteleostomi</taxon>
        <taxon>Actinopterygii</taxon>
        <taxon>Neopterygii</taxon>
        <taxon>Teleostei</taxon>
        <taxon>Neoteleostei</taxon>
        <taxon>Acanthomorphata</taxon>
        <taxon>Ovalentaria</taxon>
        <taxon>Atherinomorphae</taxon>
        <taxon>Cyprinodontiformes</taxon>
        <taxon>Goodeidae</taxon>
        <taxon>Ameca</taxon>
    </lineage>
</organism>
<reference evidence="1 2" key="1">
    <citation type="submission" date="2021-06" db="EMBL/GenBank/DDBJ databases">
        <authorList>
            <person name="Palmer J.M."/>
        </authorList>
    </citation>
    <scope>NUCLEOTIDE SEQUENCE [LARGE SCALE GENOMIC DNA]</scope>
    <source>
        <strain evidence="1 2">AS_MEX2019</strain>
        <tissue evidence="1">Muscle</tissue>
    </source>
</reference>